<dbReference type="AlphaFoldDB" id="A0A0G0TAR7"/>
<reference evidence="1 2" key="1">
    <citation type="journal article" date="2015" name="Nature">
        <title>rRNA introns, odd ribosomes, and small enigmatic genomes across a large radiation of phyla.</title>
        <authorList>
            <person name="Brown C.T."/>
            <person name="Hug L.A."/>
            <person name="Thomas B.C."/>
            <person name="Sharon I."/>
            <person name="Castelle C.J."/>
            <person name="Singh A."/>
            <person name="Wilkins M.J."/>
            <person name="Williams K.H."/>
            <person name="Banfield J.F."/>
        </authorList>
    </citation>
    <scope>NUCLEOTIDE SEQUENCE [LARGE SCALE GENOMIC DNA]</scope>
</reference>
<gene>
    <name evidence="1" type="ORF">UU14_C0016G0026</name>
</gene>
<dbReference type="EMBL" id="LBZM01000016">
    <property type="protein sequence ID" value="KKR71906.1"/>
    <property type="molecule type" value="Genomic_DNA"/>
</dbReference>
<name>A0A0G0TAR7_9BACT</name>
<evidence type="ECO:0000313" key="2">
    <source>
        <dbReference type="Proteomes" id="UP000034664"/>
    </source>
</evidence>
<proteinExistence type="predicted"/>
<protein>
    <submittedName>
        <fullName evidence="1">Uncharacterized protein</fullName>
    </submittedName>
</protein>
<evidence type="ECO:0000313" key="1">
    <source>
        <dbReference type="EMBL" id="KKR71906.1"/>
    </source>
</evidence>
<dbReference type="Proteomes" id="UP000034664">
    <property type="component" value="Unassembled WGS sequence"/>
</dbReference>
<sequence>MIPGELSRRQLFTETLPQMGAAALMLVGGGERPMPAEQASKLLEIEETRRILFESLSFPDKFSSRTARMRSLYPLAQEVAAELFADEDTPFEPQGLVFLNDRYITVVTAEHRIRSGFLPTPWTVHEAVAPSSTNRAVYANAENGNPWLSTSDLQADMEFTLMSTAAQFQGASRYTPSSNITFTDKNVFASWGGYLFMNSESGPELFHRFADGLNIQAARILLLKKQANYLREHHDVKRPSPLYPVSDFYTFAEFTIIDVLSRLNLSAEELARVTCREGASAMLSFIASTYQEKGYDKLTGIDAQTAAQKVVQLPELLSGDNYKQLDASYNTIVLPAMDRLLPPITAEEPSPGPNPSAPQR</sequence>
<comment type="caution">
    <text evidence="1">The sequence shown here is derived from an EMBL/GenBank/DDBJ whole genome shotgun (WGS) entry which is preliminary data.</text>
</comment>
<organism evidence="1 2">
    <name type="scientific">Candidatus Roizmanbacteria bacterium GW2011_GWB1_40_7</name>
    <dbReference type="NCBI Taxonomy" id="1618482"/>
    <lineage>
        <taxon>Bacteria</taxon>
        <taxon>Candidatus Roizmaniibacteriota</taxon>
    </lineage>
</organism>
<accession>A0A0G0TAR7</accession>